<keyword evidence="2" id="KW-1185">Reference proteome</keyword>
<accession>A0A5B7F4R5</accession>
<proteinExistence type="predicted"/>
<evidence type="ECO:0000313" key="2">
    <source>
        <dbReference type="Proteomes" id="UP000324222"/>
    </source>
</evidence>
<dbReference type="AlphaFoldDB" id="A0A5B7F4R5"/>
<organism evidence="1 2">
    <name type="scientific">Portunus trituberculatus</name>
    <name type="common">Swimming crab</name>
    <name type="synonym">Neptunus trituberculatus</name>
    <dbReference type="NCBI Taxonomy" id="210409"/>
    <lineage>
        <taxon>Eukaryota</taxon>
        <taxon>Metazoa</taxon>
        <taxon>Ecdysozoa</taxon>
        <taxon>Arthropoda</taxon>
        <taxon>Crustacea</taxon>
        <taxon>Multicrustacea</taxon>
        <taxon>Malacostraca</taxon>
        <taxon>Eumalacostraca</taxon>
        <taxon>Eucarida</taxon>
        <taxon>Decapoda</taxon>
        <taxon>Pleocyemata</taxon>
        <taxon>Brachyura</taxon>
        <taxon>Eubrachyura</taxon>
        <taxon>Portunoidea</taxon>
        <taxon>Portunidae</taxon>
        <taxon>Portuninae</taxon>
        <taxon>Portunus</taxon>
    </lineage>
</organism>
<reference evidence="1 2" key="1">
    <citation type="submission" date="2019-05" db="EMBL/GenBank/DDBJ databases">
        <title>Another draft genome of Portunus trituberculatus and its Hox gene families provides insights of decapod evolution.</title>
        <authorList>
            <person name="Jeong J.-H."/>
            <person name="Song I."/>
            <person name="Kim S."/>
            <person name="Choi T."/>
            <person name="Kim D."/>
            <person name="Ryu S."/>
            <person name="Kim W."/>
        </authorList>
    </citation>
    <scope>NUCLEOTIDE SEQUENCE [LARGE SCALE GENOMIC DNA]</scope>
    <source>
        <tissue evidence="1">Muscle</tissue>
    </source>
</reference>
<sequence length="95" mass="10791">MLAALCYFVTAAHEQQRGINNVVVRVPDGANRSAVQGVACGSKDREFVALPDIHYTLYVYVHGKKYQNLYYFDVSVINSTSLIPILMRRKQTYSF</sequence>
<dbReference type="EMBL" id="VSRR010005427">
    <property type="protein sequence ID" value="MPC42410.1"/>
    <property type="molecule type" value="Genomic_DNA"/>
</dbReference>
<comment type="caution">
    <text evidence="1">The sequence shown here is derived from an EMBL/GenBank/DDBJ whole genome shotgun (WGS) entry which is preliminary data.</text>
</comment>
<protein>
    <submittedName>
        <fullName evidence="1">Uncharacterized protein</fullName>
    </submittedName>
</protein>
<gene>
    <name evidence="1" type="ORF">E2C01_036031</name>
</gene>
<dbReference type="Proteomes" id="UP000324222">
    <property type="component" value="Unassembled WGS sequence"/>
</dbReference>
<name>A0A5B7F4R5_PORTR</name>
<evidence type="ECO:0000313" key="1">
    <source>
        <dbReference type="EMBL" id="MPC42410.1"/>
    </source>
</evidence>